<evidence type="ECO:0000256" key="5">
    <source>
        <dbReference type="ARBA" id="ARBA00033747"/>
    </source>
</evidence>
<keyword evidence="3" id="KW-0969">Cilium</keyword>
<protein>
    <recommendedName>
        <fullName evidence="6">Cilia- and flagella-associated protein 53</fullName>
    </recommendedName>
</protein>
<evidence type="ECO:0000256" key="3">
    <source>
        <dbReference type="ARBA" id="ARBA00023069"/>
    </source>
</evidence>
<comment type="subcellular location">
    <subcellularLocation>
        <location evidence="1">Cell projection</location>
        <location evidence="1">Cilium</location>
    </subcellularLocation>
</comment>
<keyword evidence="8" id="KW-1133">Transmembrane helix</keyword>
<evidence type="ECO:0000256" key="1">
    <source>
        <dbReference type="ARBA" id="ARBA00004138"/>
    </source>
</evidence>
<feature type="coiled-coil region" evidence="7">
    <location>
        <begin position="117"/>
        <end position="180"/>
    </location>
</feature>
<keyword evidence="8" id="KW-0812">Transmembrane</keyword>
<keyword evidence="2 7" id="KW-0175">Coiled coil</keyword>
<dbReference type="GO" id="GO:0005929">
    <property type="term" value="C:cilium"/>
    <property type="evidence" value="ECO:0007669"/>
    <property type="project" value="UniProtKB-SubCell"/>
</dbReference>
<reference evidence="10 11" key="1">
    <citation type="submission" date="2016-08" db="EMBL/GenBank/DDBJ databases">
        <title>A Parts List for Fungal Cellulosomes Revealed by Comparative Genomics.</title>
        <authorList>
            <consortium name="DOE Joint Genome Institute"/>
            <person name="Haitjema C.H."/>
            <person name="Gilmore S.P."/>
            <person name="Henske J.K."/>
            <person name="Solomon K.V."/>
            <person name="De Groot R."/>
            <person name="Kuo A."/>
            <person name="Mondo S.J."/>
            <person name="Salamov A.A."/>
            <person name="Labutti K."/>
            <person name="Zhao Z."/>
            <person name="Chiniquy J."/>
            <person name="Barry K."/>
            <person name="Brewer H.M."/>
            <person name="Purvine S.O."/>
            <person name="Wright A.T."/>
            <person name="Boxma B."/>
            <person name="Van Alen T."/>
            <person name="Hackstein J.H."/>
            <person name="Baker S.E."/>
            <person name="Grigoriev I.V."/>
            <person name="O'Malley M.A."/>
        </authorList>
    </citation>
    <scope>NUCLEOTIDE SEQUENCE [LARGE SCALE GENOMIC DNA]</scope>
    <source>
        <strain evidence="10 11">G1</strain>
    </source>
</reference>
<comment type="similarity">
    <text evidence="5">Belongs to the CFAP53 family.</text>
</comment>
<dbReference type="Proteomes" id="UP000193920">
    <property type="component" value="Unassembled WGS sequence"/>
</dbReference>
<gene>
    <name evidence="10" type="ORF">LY90DRAFT_188231</name>
</gene>
<dbReference type="PANTHER" id="PTHR31183:SF1">
    <property type="entry name" value="CILIA- AND FLAGELLA-ASSOCIATED PROTEIN 53"/>
    <property type="match status" value="1"/>
</dbReference>
<dbReference type="OrthoDB" id="75950at2759"/>
<evidence type="ECO:0000256" key="4">
    <source>
        <dbReference type="ARBA" id="ARBA00023273"/>
    </source>
</evidence>
<dbReference type="InterPro" id="IPR043597">
    <property type="entry name" value="TPH_dom"/>
</dbReference>
<evidence type="ECO:0000313" key="10">
    <source>
        <dbReference type="EMBL" id="ORY72820.1"/>
    </source>
</evidence>
<comment type="caution">
    <text evidence="10">The sequence shown here is derived from an EMBL/GenBank/DDBJ whole genome shotgun (WGS) entry which is preliminary data.</text>
</comment>
<dbReference type="InterPro" id="IPR043596">
    <property type="entry name" value="CFAP53/TCHP"/>
</dbReference>
<keyword evidence="11" id="KW-1185">Reference proteome</keyword>
<name>A0A1Y2EML7_9FUNG</name>
<dbReference type="PANTHER" id="PTHR31183">
    <property type="entry name" value="TRICHOPLEIN KERATIN FILAMENT-BINDING PROTEIN FAMILY MEMBER"/>
    <property type="match status" value="1"/>
</dbReference>
<evidence type="ECO:0000259" key="9">
    <source>
        <dbReference type="Pfam" id="PF13868"/>
    </source>
</evidence>
<accession>A0A1Y2EML7</accession>
<feature type="coiled-coil region" evidence="7">
    <location>
        <begin position="221"/>
        <end position="328"/>
    </location>
</feature>
<evidence type="ECO:0000256" key="8">
    <source>
        <dbReference type="SAM" id="Phobius"/>
    </source>
</evidence>
<sequence>MRFESEILHPLKPEPERKSYRQVDYIIIQRRKEEAEHELMVKQNNYYKMMDKKADFERATVDANMRYNLYKNYTQLKNIQKEQFEQRQQRLAALFEKDRIEWAKLIEESKETVFDRIQYMKDEIKVLREKREERQKKDTENALYNLWRNSCQEVREFETKLKEKETAAALEQQIKQKEIARKAELEYTKAWDALAENNRLKKVEYYNTEDQKRRNIGKYIGKCLENQIDELNNRRKEEERLKEIEKKYDLERLKMNKLQDQRNRIIRKQNAMNAQREIEEFNKENARIKAEEVQKELELDLNIMEELKKEMDNEKEEQNKKKRDFKREMNLFMEHINQQRLIEKQRQKEIEDAYLQESNKKNRQMYEKWKQEQMARDKLMKDVLKIRQEQINEKSKEFIYILFIYIHIFSIIYFHYEYYN</sequence>
<proteinExistence type="inferred from homology"/>
<dbReference type="EMBL" id="MCOG01000037">
    <property type="protein sequence ID" value="ORY72820.1"/>
    <property type="molecule type" value="Genomic_DNA"/>
</dbReference>
<keyword evidence="8" id="KW-0472">Membrane</keyword>
<evidence type="ECO:0000313" key="11">
    <source>
        <dbReference type="Proteomes" id="UP000193920"/>
    </source>
</evidence>
<organism evidence="10 11">
    <name type="scientific">Neocallimastix californiae</name>
    <dbReference type="NCBI Taxonomy" id="1754190"/>
    <lineage>
        <taxon>Eukaryota</taxon>
        <taxon>Fungi</taxon>
        <taxon>Fungi incertae sedis</taxon>
        <taxon>Chytridiomycota</taxon>
        <taxon>Chytridiomycota incertae sedis</taxon>
        <taxon>Neocallimastigomycetes</taxon>
        <taxon>Neocallimastigales</taxon>
        <taxon>Neocallimastigaceae</taxon>
        <taxon>Neocallimastix</taxon>
    </lineage>
</organism>
<evidence type="ECO:0000256" key="6">
    <source>
        <dbReference type="ARBA" id="ARBA00033773"/>
    </source>
</evidence>
<feature type="transmembrane region" description="Helical" evidence="8">
    <location>
        <begin position="398"/>
        <end position="416"/>
    </location>
</feature>
<keyword evidence="4" id="KW-0966">Cell projection</keyword>
<dbReference type="Pfam" id="PF13868">
    <property type="entry name" value="TPH"/>
    <property type="match status" value="1"/>
</dbReference>
<dbReference type="AlphaFoldDB" id="A0A1Y2EML7"/>
<evidence type="ECO:0000256" key="2">
    <source>
        <dbReference type="ARBA" id="ARBA00023054"/>
    </source>
</evidence>
<dbReference type="STRING" id="1754190.A0A1Y2EML7"/>
<evidence type="ECO:0000256" key="7">
    <source>
        <dbReference type="SAM" id="Coils"/>
    </source>
</evidence>
<feature type="domain" description="Trichohyalin-plectin-homology" evidence="9">
    <location>
        <begin position="148"/>
        <end position="396"/>
    </location>
</feature>